<dbReference type="EMBL" id="OMOQ01000002">
    <property type="protein sequence ID" value="SPH23484.1"/>
    <property type="molecule type" value="Genomic_DNA"/>
</dbReference>
<dbReference type="GO" id="GO:0005886">
    <property type="term" value="C:plasma membrane"/>
    <property type="evidence" value="ECO:0007669"/>
    <property type="project" value="UniProtKB-SubCell"/>
</dbReference>
<dbReference type="PANTHER" id="PTHR30213">
    <property type="entry name" value="INNER MEMBRANE PROTEIN YHJD"/>
    <property type="match status" value="1"/>
</dbReference>
<feature type="transmembrane region" description="Helical" evidence="6">
    <location>
        <begin position="245"/>
        <end position="270"/>
    </location>
</feature>
<feature type="transmembrane region" description="Helical" evidence="6">
    <location>
        <begin position="174"/>
        <end position="196"/>
    </location>
</feature>
<feature type="transmembrane region" description="Helical" evidence="6">
    <location>
        <begin position="93"/>
        <end position="116"/>
    </location>
</feature>
<keyword evidence="3 6" id="KW-0812">Transmembrane</keyword>
<feature type="transmembrane region" description="Helical" evidence="6">
    <location>
        <begin position="208"/>
        <end position="233"/>
    </location>
</feature>
<evidence type="ECO:0000256" key="4">
    <source>
        <dbReference type="ARBA" id="ARBA00022989"/>
    </source>
</evidence>
<keyword evidence="4 6" id="KW-1133">Transmembrane helix</keyword>
<feature type="transmembrane region" description="Helical" evidence="6">
    <location>
        <begin position="136"/>
        <end position="162"/>
    </location>
</feature>
<evidence type="ECO:0000256" key="6">
    <source>
        <dbReference type="SAM" id="Phobius"/>
    </source>
</evidence>
<keyword evidence="8" id="KW-1185">Reference proteome</keyword>
<proteinExistence type="predicted"/>
<feature type="transmembrane region" description="Helical" evidence="6">
    <location>
        <begin position="21"/>
        <end position="52"/>
    </location>
</feature>
<protein>
    <submittedName>
        <fullName evidence="7">Uncharacterized protein</fullName>
    </submittedName>
</protein>
<dbReference type="PANTHER" id="PTHR30213:SF0">
    <property type="entry name" value="UPF0761 MEMBRANE PROTEIN YIHY"/>
    <property type="match status" value="1"/>
</dbReference>
<dbReference type="OrthoDB" id="9781030at2"/>
<reference evidence="7 8" key="1">
    <citation type="submission" date="2018-03" db="EMBL/GenBank/DDBJ databases">
        <authorList>
            <person name="Keele B.F."/>
        </authorList>
    </citation>
    <scope>NUCLEOTIDE SEQUENCE [LARGE SCALE GENOMIC DNA]</scope>
    <source>
        <strain evidence="7 8">CECT 8626</strain>
    </source>
</reference>
<evidence type="ECO:0000313" key="8">
    <source>
        <dbReference type="Proteomes" id="UP000244924"/>
    </source>
</evidence>
<organism evidence="7 8">
    <name type="scientific">Albidovulum aquaemixtae</name>
    <dbReference type="NCBI Taxonomy" id="1542388"/>
    <lineage>
        <taxon>Bacteria</taxon>
        <taxon>Pseudomonadati</taxon>
        <taxon>Pseudomonadota</taxon>
        <taxon>Alphaproteobacteria</taxon>
        <taxon>Rhodobacterales</taxon>
        <taxon>Paracoccaceae</taxon>
        <taxon>Albidovulum</taxon>
    </lineage>
</organism>
<sequence>MPATQKFVAALSRVWNGMDELNLGLIAAGVGFFIVLGIFPALGAAVLIWSLVADPAEIRGLLESSRSLMPDQVYDIFYQQVTGLIESGSGATLGWATLISIGFAMWSAMSGVASLVRGINAAYGISHRPGTVRRILSAAGLTLALCGPALLAVVVVLVAPVVLSLINLGPVTEIALFILRWAIAFAVITFAFGLLYRYAPNRRGSRPAWITPGAVGAGFVWLIVSVGFSIYLGNFGNYNKVYGSLGAAVALFMWFYLSAYVVLLGGAFNAELEQADSTRAQLAE</sequence>
<dbReference type="AlphaFoldDB" id="A0A2R8BJD9"/>
<dbReference type="InterPro" id="IPR017039">
    <property type="entry name" value="Virul_fac_BrkB"/>
</dbReference>
<evidence type="ECO:0000313" key="7">
    <source>
        <dbReference type="EMBL" id="SPH23484.1"/>
    </source>
</evidence>
<comment type="subcellular location">
    <subcellularLocation>
        <location evidence="1">Cell membrane</location>
        <topology evidence="1">Multi-pass membrane protein</topology>
    </subcellularLocation>
</comment>
<dbReference type="NCBIfam" id="TIGR00765">
    <property type="entry name" value="yihY_not_rbn"/>
    <property type="match status" value="1"/>
</dbReference>
<dbReference type="Proteomes" id="UP000244924">
    <property type="component" value="Unassembled WGS sequence"/>
</dbReference>
<gene>
    <name evidence="7" type="ORF">DEA8626_02547</name>
</gene>
<dbReference type="PIRSF" id="PIRSF035875">
    <property type="entry name" value="RNase_BN"/>
    <property type="match status" value="1"/>
</dbReference>
<evidence type="ECO:0000256" key="5">
    <source>
        <dbReference type="ARBA" id="ARBA00023136"/>
    </source>
</evidence>
<name>A0A2R8BJD9_9RHOB</name>
<evidence type="ECO:0000256" key="2">
    <source>
        <dbReference type="ARBA" id="ARBA00022475"/>
    </source>
</evidence>
<accession>A0A2R8BJD9</accession>
<keyword evidence="2" id="KW-1003">Cell membrane</keyword>
<keyword evidence="5 6" id="KW-0472">Membrane</keyword>
<dbReference type="Pfam" id="PF03631">
    <property type="entry name" value="Virul_fac_BrkB"/>
    <property type="match status" value="1"/>
</dbReference>
<dbReference type="RefSeq" id="WP_108853587.1">
    <property type="nucleotide sequence ID" value="NZ_OMOQ01000002.1"/>
</dbReference>
<evidence type="ECO:0000256" key="3">
    <source>
        <dbReference type="ARBA" id="ARBA00022692"/>
    </source>
</evidence>
<evidence type="ECO:0000256" key="1">
    <source>
        <dbReference type="ARBA" id="ARBA00004651"/>
    </source>
</evidence>